<dbReference type="EMBL" id="JBHFFA010000006">
    <property type="protein sequence ID" value="KAL2622711.1"/>
    <property type="molecule type" value="Genomic_DNA"/>
</dbReference>
<dbReference type="PRINTS" id="PR01246">
    <property type="entry name" value="RAD1REPAIR"/>
</dbReference>
<dbReference type="Gene3D" id="3.70.10.10">
    <property type="match status" value="1"/>
</dbReference>
<gene>
    <name evidence="6" type="ORF">R1flu_002916</name>
</gene>
<keyword evidence="3" id="KW-0227">DNA damage</keyword>
<evidence type="ECO:0000256" key="3">
    <source>
        <dbReference type="ARBA" id="ARBA00022763"/>
    </source>
</evidence>
<evidence type="ECO:0000256" key="2">
    <source>
        <dbReference type="ARBA" id="ARBA00010991"/>
    </source>
</evidence>
<organism evidence="6 7">
    <name type="scientific">Riccia fluitans</name>
    <dbReference type="NCBI Taxonomy" id="41844"/>
    <lineage>
        <taxon>Eukaryota</taxon>
        <taxon>Viridiplantae</taxon>
        <taxon>Streptophyta</taxon>
        <taxon>Embryophyta</taxon>
        <taxon>Marchantiophyta</taxon>
        <taxon>Marchantiopsida</taxon>
        <taxon>Marchantiidae</taxon>
        <taxon>Marchantiales</taxon>
        <taxon>Ricciaceae</taxon>
        <taxon>Riccia</taxon>
    </lineage>
</organism>
<dbReference type="AlphaFoldDB" id="A0ABD1Y7V3"/>
<dbReference type="CDD" id="cd00577">
    <property type="entry name" value="PCNA"/>
    <property type="match status" value="1"/>
</dbReference>
<dbReference type="PRINTS" id="PR01245">
    <property type="entry name" value="RAD1REC1"/>
</dbReference>
<reference evidence="6 7" key="1">
    <citation type="submission" date="2024-09" db="EMBL/GenBank/DDBJ databases">
        <title>Chromosome-scale assembly of Riccia fluitans.</title>
        <authorList>
            <person name="Paukszto L."/>
            <person name="Sawicki J."/>
            <person name="Karawczyk K."/>
            <person name="Piernik-Szablinska J."/>
            <person name="Szczecinska M."/>
            <person name="Mazdziarz M."/>
        </authorList>
    </citation>
    <scope>NUCLEOTIDE SEQUENCE [LARGE SCALE GENOMIC DNA]</scope>
    <source>
        <strain evidence="6">Rf_01</strain>
        <tissue evidence="6">Aerial parts of the thallus</tissue>
    </source>
</reference>
<dbReference type="Pfam" id="PF02144">
    <property type="entry name" value="Rad1"/>
    <property type="match status" value="1"/>
</dbReference>
<evidence type="ECO:0000313" key="7">
    <source>
        <dbReference type="Proteomes" id="UP001605036"/>
    </source>
</evidence>
<dbReference type="SUPFAM" id="SSF55979">
    <property type="entry name" value="DNA clamp"/>
    <property type="match status" value="1"/>
</dbReference>
<accession>A0ABD1Y7V3</accession>
<dbReference type="InterPro" id="IPR003021">
    <property type="entry name" value="Rad1_Rec1_Rad17"/>
</dbReference>
<dbReference type="InterPro" id="IPR046938">
    <property type="entry name" value="DNA_clamp_sf"/>
</dbReference>
<keyword evidence="5" id="KW-0539">Nucleus</keyword>
<protein>
    <recommendedName>
        <fullName evidence="8">Cell cycle checkpoint protein</fullName>
    </recommendedName>
</protein>
<evidence type="ECO:0008006" key="8">
    <source>
        <dbReference type="Google" id="ProtNLM"/>
    </source>
</evidence>
<sequence length="306" mass="34528">MNWDNDSDSGEVGRLRCLLDNVQGLVDALTSVRWKKQQDALCEISEHGLVFTVEEWSCLQARVYFRKELFRTYEYEARARPLFGVSLNLLVDCLNTFTSSSGSTALELRYPGFDMQLMLKLIDANNICHNAEIRTLVPSSVPRDFSVDGNFDSVSPACFAVKSSSLKEAIDDLEWPGSSISIKICPDPQQVIFKGEGHGDLQIVFPYSVHADLFIAFQCDREVSYKYKYKHLRATTANIPSSILKDNRGSKLTIGRGGILKVQHLISVRQSPMDHNHSYQTQGVRVSYIEFFVMPDEDDPDSPRVS</sequence>
<dbReference type="InterPro" id="IPR003011">
    <property type="entry name" value="Cell_cycle_checkpoint_Rad1"/>
</dbReference>
<proteinExistence type="inferred from homology"/>
<evidence type="ECO:0000256" key="5">
    <source>
        <dbReference type="ARBA" id="ARBA00023242"/>
    </source>
</evidence>
<dbReference type="GO" id="GO:0006281">
    <property type="term" value="P:DNA repair"/>
    <property type="evidence" value="ECO:0007669"/>
    <property type="project" value="UniProtKB-KW"/>
</dbReference>
<keyword evidence="7" id="KW-1185">Reference proteome</keyword>
<evidence type="ECO:0000256" key="1">
    <source>
        <dbReference type="ARBA" id="ARBA00004123"/>
    </source>
</evidence>
<keyword evidence="4" id="KW-0234">DNA repair</keyword>
<evidence type="ECO:0000256" key="4">
    <source>
        <dbReference type="ARBA" id="ARBA00023204"/>
    </source>
</evidence>
<evidence type="ECO:0000313" key="6">
    <source>
        <dbReference type="EMBL" id="KAL2622711.1"/>
    </source>
</evidence>
<comment type="caution">
    <text evidence="6">The sequence shown here is derived from an EMBL/GenBank/DDBJ whole genome shotgun (WGS) entry which is preliminary data.</text>
</comment>
<dbReference type="PANTHER" id="PTHR10870">
    <property type="entry name" value="CELL CYCLE CHECKPOINT PROTEIN RAD1"/>
    <property type="match status" value="1"/>
</dbReference>
<dbReference type="Proteomes" id="UP001605036">
    <property type="component" value="Unassembled WGS sequence"/>
</dbReference>
<dbReference type="FunFam" id="3.70.10.10:FF:000011">
    <property type="entry name" value="Damaged DNA binding protein"/>
    <property type="match status" value="1"/>
</dbReference>
<dbReference type="GO" id="GO:0005634">
    <property type="term" value="C:nucleus"/>
    <property type="evidence" value="ECO:0007669"/>
    <property type="project" value="UniProtKB-SubCell"/>
</dbReference>
<comment type="subcellular location">
    <subcellularLocation>
        <location evidence="1">Nucleus</location>
    </subcellularLocation>
</comment>
<comment type="similarity">
    <text evidence="2">Belongs to the rad1 family.</text>
</comment>
<dbReference type="PANTHER" id="PTHR10870:SF0">
    <property type="entry name" value="CELL CYCLE CHECKPOINT PROTEIN RAD1"/>
    <property type="match status" value="1"/>
</dbReference>
<name>A0ABD1Y7V3_9MARC</name>